<dbReference type="Pfam" id="PF02014">
    <property type="entry name" value="Reeler"/>
    <property type="match status" value="1"/>
</dbReference>
<feature type="chain" id="PRO_5030622812" description="Reelin domain-containing protein" evidence="1">
    <location>
        <begin position="20"/>
        <end position="184"/>
    </location>
</feature>
<dbReference type="GO" id="GO:0016020">
    <property type="term" value="C:membrane"/>
    <property type="evidence" value="ECO:0007669"/>
    <property type="project" value="TreeGrafter"/>
</dbReference>
<name>A0A7R8UQ32_HERIL</name>
<dbReference type="InterPro" id="IPR051237">
    <property type="entry name" value="Ferric-chelate_Red/DefProt"/>
</dbReference>
<dbReference type="OrthoDB" id="2419613at2759"/>
<organism evidence="3 4">
    <name type="scientific">Hermetia illucens</name>
    <name type="common">Black soldier fly</name>
    <dbReference type="NCBI Taxonomy" id="343691"/>
    <lineage>
        <taxon>Eukaryota</taxon>
        <taxon>Metazoa</taxon>
        <taxon>Ecdysozoa</taxon>
        <taxon>Arthropoda</taxon>
        <taxon>Hexapoda</taxon>
        <taxon>Insecta</taxon>
        <taxon>Pterygota</taxon>
        <taxon>Neoptera</taxon>
        <taxon>Endopterygota</taxon>
        <taxon>Diptera</taxon>
        <taxon>Brachycera</taxon>
        <taxon>Stratiomyomorpha</taxon>
        <taxon>Stratiomyidae</taxon>
        <taxon>Hermetiinae</taxon>
        <taxon>Hermetia</taxon>
    </lineage>
</organism>
<dbReference type="InterPro" id="IPR002861">
    <property type="entry name" value="Reeler_dom"/>
</dbReference>
<evidence type="ECO:0000313" key="3">
    <source>
        <dbReference type="EMBL" id="CAD7084942.1"/>
    </source>
</evidence>
<dbReference type="CDD" id="cd08544">
    <property type="entry name" value="Reeler"/>
    <property type="match status" value="1"/>
</dbReference>
<evidence type="ECO:0000259" key="2">
    <source>
        <dbReference type="PROSITE" id="PS51019"/>
    </source>
</evidence>
<accession>A0A7R8UQ32</accession>
<evidence type="ECO:0000256" key="1">
    <source>
        <dbReference type="SAM" id="SignalP"/>
    </source>
</evidence>
<feature type="domain" description="Reelin" evidence="2">
    <location>
        <begin position="14"/>
        <end position="176"/>
    </location>
</feature>
<evidence type="ECO:0000313" key="4">
    <source>
        <dbReference type="Proteomes" id="UP000594454"/>
    </source>
</evidence>
<dbReference type="EMBL" id="LR899011">
    <property type="protein sequence ID" value="CAD7084942.1"/>
    <property type="molecule type" value="Genomic_DNA"/>
</dbReference>
<dbReference type="PANTHER" id="PTHR45828">
    <property type="entry name" value="CYTOCHROME B561/FERRIC REDUCTASE TRANSMEMBRANE"/>
    <property type="match status" value="1"/>
</dbReference>
<dbReference type="InParanoid" id="A0A7R8UQ32"/>
<protein>
    <recommendedName>
        <fullName evidence="2">Reelin domain-containing protein</fullName>
    </recommendedName>
</protein>
<dbReference type="AlphaFoldDB" id="A0A7R8UQ32"/>
<sequence length="184" mass="20618">MKSVFFALLGFTNLHLGLAFPDGAPADTCVKKRANQPNHGAARSQPPETFPYQVVASSDSYRPGQQIHVQISATSTKDPFRGFFLQARDVETNEWIGEWDESPNTKTIPECSSITHADPKDKIGATFVWKAPQDKAGHVYFTGAVVKDYGTFWANVQALVAAPSYEPQQQQYHRPQHQQHYQQK</sequence>
<gene>
    <name evidence="3" type="ORF">HERILL_LOCUS7814</name>
</gene>
<keyword evidence="4" id="KW-1185">Reference proteome</keyword>
<dbReference type="InterPro" id="IPR042307">
    <property type="entry name" value="Reeler_sf"/>
</dbReference>
<dbReference type="PROSITE" id="PS51019">
    <property type="entry name" value="REELIN"/>
    <property type="match status" value="1"/>
</dbReference>
<reference evidence="3 4" key="1">
    <citation type="submission" date="2020-11" db="EMBL/GenBank/DDBJ databases">
        <authorList>
            <person name="Wallbank WR R."/>
            <person name="Pardo Diaz C."/>
            <person name="Kozak K."/>
            <person name="Martin S."/>
            <person name="Jiggins C."/>
            <person name="Moest M."/>
            <person name="Warren A I."/>
            <person name="Generalovic N T."/>
            <person name="Byers J.R.P. K."/>
            <person name="Montejo-Kovacevich G."/>
            <person name="Yen C E."/>
        </authorList>
    </citation>
    <scope>NUCLEOTIDE SEQUENCE [LARGE SCALE GENOMIC DNA]</scope>
</reference>
<keyword evidence="1" id="KW-0732">Signal</keyword>
<dbReference type="Gene3D" id="2.60.40.4060">
    <property type="entry name" value="Reeler domain"/>
    <property type="match status" value="1"/>
</dbReference>
<dbReference type="Proteomes" id="UP000594454">
    <property type="component" value="Chromosome 3"/>
</dbReference>
<proteinExistence type="predicted"/>
<dbReference type="PANTHER" id="PTHR45828:SF40">
    <property type="entry name" value="REELIN DOMAIN-CONTAINING PROTEIN"/>
    <property type="match status" value="1"/>
</dbReference>
<feature type="signal peptide" evidence="1">
    <location>
        <begin position="1"/>
        <end position="19"/>
    </location>
</feature>